<dbReference type="OrthoDB" id="851829at2759"/>
<accession>A0A9Q0F9Z6</accession>
<evidence type="ECO:0000256" key="1">
    <source>
        <dbReference type="SAM" id="MobiDB-lite"/>
    </source>
</evidence>
<comment type="caution">
    <text evidence="2">The sequence shown here is derived from an EMBL/GenBank/DDBJ whole genome shotgun (WGS) entry which is preliminary data.</text>
</comment>
<keyword evidence="3" id="KW-1185">Reference proteome</keyword>
<proteinExistence type="predicted"/>
<feature type="region of interest" description="Disordered" evidence="1">
    <location>
        <begin position="1"/>
        <end position="20"/>
    </location>
</feature>
<reference evidence="2" key="1">
    <citation type="submission" date="2022-02" db="EMBL/GenBank/DDBJ databases">
        <authorList>
            <person name="Henning P.M."/>
            <person name="McCubbin A.G."/>
            <person name="Shore J.S."/>
        </authorList>
    </citation>
    <scope>NUCLEOTIDE SEQUENCE</scope>
    <source>
        <strain evidence="2">F60SS</strain>
        <tissue evidence="2">Leaves</tissue>
    </source>
</reference>
<dbReference type="AlphaFoldDB" id="A0A9Q0F9Z6"/>
<protein>
    <submittedName>
        <fullName evidence="2">Uncharacterized protein</fullName>
    </submittedName>
</protein>
<name>A0A9Q0F9Z6_9ROSI</name>
<dbReference type="Proteomes" id="UP001141552">
    <property type="component" value="Unassembled WGS sequence"/>
</dbReference>
<dbReference type="EMBL" id="JAKUCV010006646">
    <property type="protein sequence ID" value="KAJ4826521.1"/>
    <property type="molecule type" value="Genomic_DNA"/>
</dbReference>
<evidence type="ECO:0000313" key="3">
    <source>
        <dbReference type="Proteomes" id="UP001141552"/>
    </source>
</evidence>
<gene>
    <name evidence="2" type="ORF">Tsubulata_023963</name>
</gene>
<evidence type="ECO:0000313" key="2">
    <source>
        <dbReference type="EMBL" id="KAJ4826521.1"/>
    </source>
</evidence>
<organism evidence="2 3">
    <name type="scientific">Turnera subulata</name>
    <dbReference type="NCBI Taxonomy" id="218843"/>
    <lineage>
        <taxon>Eukaryota</taxon>
        <taxon>Viridiplantae</taxon>
        <taxon>Streptophyta</taxon>
        <taxon>Embryophyta</taxon>
        <taxon>Tracheophyta</taxon>
        <taxon>Spermatophyta</taxon>
        <taxon>Magnoliopsida</taxon>
        <taxon>eudicotyledons</taxon>
        <taxon>Gunneridae</taxon>
        <taxon>Pentapetalae</taxon>
        <taxon>rosids</taxon>
        <taxon>fabids</taxon>
        <taxon>Malpighiales</taxon>
        <taxon>Passifloraceae</taxon>
        <taxon>Turnera</taxon>
    </lineage>
</organism>
<reference evidence="2" key="2">
    <citation type="journal article" date="2023" name="Plants (Basel)">
        <title>Annotation of the Turnera subulata (Passifloraceae) Draft Genome Reveals the S-Locus Evolved after the Divergence of Turneroideae from Passifloroideae in a Stepwise Manner.</title>
        <authorList>
            <person name="Henning P.M."/>
            <person name="Roalson E.H."/>
            <person name="Mir W."/>
            <person name="McCubbin A.G."/>
            <person name="Shore J.S."/>
        </authorList>
    </citation>
    <scope>NUCLEOTIDE SEQUENCE</scope>
    <source>
        <strain evidence="2">F60SS</strain>
    </source>
</reference>
<sequence>MEGRSLLQGQGKGKQKWVDRRRHITEEAGPSTSRSCSCPKGKEDPTCCYKAAEFGCSACLFCVSCPLCIAWCCIKLPCKIGLKAAGRAKHWICCGSEKKVFAEYSSFSDIDSDIASGRVGECRRCNVRANESQCKRITKANRSFK</sequence>